<dbReference type="EMBL" id="FZOY01000005">
    <property type="protein sequence ID" value="SNT04605.1"/>
    <property type="molecule type" value="Genomic_DNA"/>
</dbReference>
<evidence type="ECO:0000259" key="5">
    <source>
        <dbReference type="Pfam" id="PF02397"/>
    </source>
</evidence>
<accession>A0A239JFK1</accession>
<dbReference type="PANTHER" id="PTHR30576">
    <property type="entry name" value="COLANIC BIOSYNTHESIS UDP-GLUCOSE LIPID CARRIER TRANSFERASE"/>
    <property type="match status" value="1"/>
</dbReference>
<proteinExistence type="inferred from homology"/>
<comment type="similarity">
    <text evidence="1">Belongs to the bacterial sugar transferase family.</text>
</comment>
<gene>
    <name evidence="6" type="ORF">SAMN05421757_105255</name>
</gene>
<keyword evidence="6" id="KW-0808">Transferase</keyword>
<evidence type="ECO:0000256" key="2">
    <source>
        <dbReference type="ARBA" id="ARBA00023169"/>
    </source>
</evidence>
<feature type="transmembrane region" description="Helical" evidence="4">
    <location>
        <begin position="33"/>
        <end position="56"/>
    </location>
</feature>
<dbReference type="GO" id="GO:0016780">
    <property type="term" value="F:phosphotransferase activity, for other substituted phosphate groups"/>
    <property type="evidence" value="ECO:0007669"/>
    <property type="project" value="TreeGrafter"/>
</dbReference>
<protein>
    <submittedName>
        <fullName evidence="6">Sugar transferase involved in LPS biosynthesis (Colanic, teichoic acid)</fullName>
    </submittedName>
</protein>
<dbReference type="Pfam" id="PF02397">
    <property type="entry name" value="Bac_transf"/>
    <property type="match status" value="1"/>
</dbReference>
<keyword evidence="4" id="KW-0472">Membrane</keyword>
<dbReference type="InterPro" id="IPR003362">
    <property type="entry name" value="Bact_transf"/>
</dbReference>
<feature type="region of interest" description="Disordered" evidence="3">
    <location>
        <begin position="1"/>
        <end position="23"/>
    </location>
</feature>
<organism evidence="6 7">
    <name type="scientific">Tropicimonas sediminicola</name>
    <dbReference type="NCBI Taxonomy" id="1031541"/>
    <lineage>
        <taxon>Bacteria</taxon>
        <taxon>Pseudomonadati</taxon>
        <taxon>Pseudomonadota</taxon>
        <taxon>Alphaproteobacteria</taxon>
        <taxon>Rhodobacterales</taxon>
        <taxon>Roseobacteraceae</taxon>
        <taxon>Tropicimonas</taxon>
    </lineage>
</organism>
<evidence type="ECO:0000256" key="1">
    <source>
        <dbReference type="ARBA" id="ARBA00006464"/>
    </source>
</evidence>
<keyword evidence="4" id="KW-1133">Transmembrane helix</keyword>
<sequence length="242" mass="27471">MAVDADPMPERIRSSEERAGHSRVPPAKRAFDVGFSALLLIPGLPLMAVLWALVLLRDGSPAIYPAQRMKSPDRLFTLWKFRTMQSDRSGPEVGVSGGDKQHRITPLGRKLRRTRLDELPQLINVLKGDMSFVGPRPPARRYVKMFPELYSEVLRCRTGITGLATVMFHSHEEMLLRDCATGEETEAVYIRRCIPRKARLDLIYQQNQSLGLDLYLIYLTAGKLLPLPGRRLNRLKAKARRV</sequence>
<keyword evidence="7" id="KW-1185">Reference proteome</keyword>
<dbReference type="AlphaFoldDB" id="A0A239JFK1"/>
<dbReference type="Proteomes" id="UP000198426">
    <property type="component" value="Unassembled WGS sequence"/>
</dbReference>
<dbReference type="GO" id="GO:0000271">
    <property type="term" value="P:polysaccharide biosynthetic process"/>
    <property type="evidence" value="ECO:0007669"/>
    <property type="project" value="UniProtKB-KW"/>
</dbReference>
<dbReference type="PANTHER" id="PTHR30576:SF0">
    <property type="entry name" value="UNDECAPRENYL-PHOSPHATE N-ACETYLGALACTOSAMINYL 1-PHOSPHATE TRANSFERASE-RELATED"/>
    <property type="match status" value="1"/>
</dbReference>
<feature type="domain" description="Bacterial sugar transferase" evidence="5">
    <location>
        <begin position="28"/>
        <end position="224"/>
    </location>
</feature>
<evidence type="ECO:0000256" key="3">
    <source>
        <dbReference type="SAM" id="MobiDB-lite"/>
    </source>
</evidence>
<evidence type="ECO:0000256" key="4">
    <source>
        <dbReference type="SAM" id="Phobius"/>
    </source>
</evidence>
<evidence type="ECO:0000313" key="6">
    <source>
        <dbReference type="EMBL" id="SNT04605.1"/>
    </source>
</evidence>
<keyword evidence="4" id="KW-0812">Transmembrane</keyword>
<name>A0A239JFK1_9RHOB</name>
<evidence type="ECO:0000313" key="7">
    <source>
        <dbReference type="Proteomes" id="UP000198426"/>
    </source>
</evidence>
<keyword evidence="2" id="KW-0270">Exopolysaccharide synthesis</keyword>
<reference evidence="6 7" key="1">
    <citation type="submission" date="2017-06" db="EMBL/GenBank/DDBJ databases">
        <authorList>
            <person name="Kim H.J."/>
            <person name="Triplett B.A."/>
        </authorList>
    </citation>
    <scope>NUCLEOTIDE SEQUENCE [LARGE SCALE GENOMIC DNA]</scope>
    <source>
        <strain evidence="6 7">DSM 29339</strain>
    </source>
</reference>
<feature type="compositionally biased region" description="Basic and acidic residues" evidence="3">
    <location>
        <begin position="8"/>
        <end position="20"/>
    </location>
</feature>